<dbReference type="Pfam" id="PF13100">
    <property type="entry name" value="OstA_2"/>
    <property type="match status" value="1"/>
</dbReference>
<organism evidence="2 3">
    <name type="scientific">Candidatus Haliotispira prima</name>
    <dbReference type="NCBI Taxonomy" id="3034016"/>
    <lineage>
        <taxon>Bacteria</taxon>
        <taxon>Pseudomonadati</taxon>
        <taxon>Spirochaetota</taxon>
        <taxon>Spirochaetia</taxon>
        <taxon>Spirochaetales</taxon>
        <taxon>Spirochaetaceae</taxon>
        <taxon>Candidatus Haliotispira</taxon>
    </lineage>
</organism>
<feature type="domain" description="Organic solvent tolerance-like N-terminal" evidence="1">
    <location>
        <begin position="46"/>
        <end position="181"/>
    </location>
</feature>
<dbReference type="InterPro" id="IPR005653">
    <property type="entry name" value="OstA-like_N"/>
</dbReference>
<dbReference type="EMBL" id="CP123443">
    <property type="protein sequence ID" value="WGK69131.1"/>
    <property type="molecule type" value="Genomic_DNA"/>
</dbReference>
<keyword evidence="3" id="KW-1185">Reference proteome</keyword>
<reference evidence="2 3" key="1">
    <citation type="submission" date="2023-04" db="EMBL/GenBank/DDBJ databases">
        <title>Spirochaete genome identified in red abalone sample constitutes a novel genus.</title>
        <authorList>
            <person name="Sharma S.P."/>
            <person name="Purcell C.M."/>
            <person name="Hyde J.R."/>
            <person name="Severin A.J."/>
        </authorList>
    </citation>
    <scope>NUCLEOTIDE SEQUENCE [LARGE SCALE GENOMIC DNA]</scope>
    <source>
        <strain evidence="2 3">SP-2023</strain>
    </source>
</reference>
<sequence length="226" mass="25750">MPFPSSDSLEPSSLKSVLRISVLPVFFLLFWGHPAATLRADIIQFSAEKVSSTAAEGREHTRLEGNVAVDVNNSSIETEALDIYGKDRDILVAKKNVLIDNREQKLEIQGRELFYNRRTKLLRMRSSVNLEDKENEVIVYCDFIEYNEDTDTAKIQVNVRIFSEDITARSEYAFYNRKTQIVELSGAPIVHKDEDVYQAARIFVNLDTKDITLDNGVEGQIITKDE</sequence>
<gene>
    <name evidence="2" type="ORF">P0082_11710</name>
</gene>
<dbReference type="Gene3D" id="2.60.450.10">
    <property type="entry name" value="Lipopolysaccharide (LPS) transport protein A like domain"/>
    <property type="match status" value="2"/>
</dbReference>
<proteinExistence type="predicted"/>
<evidence type="ECO:0000313" key="2">
    <source>
        <dbReference type="EMBL" id="WGK69131.1"/>
    </source>
</evidence>
<accession>A0ABY8MGZ2</accession>
<protein>
    <submittedName>
        <fullName evidence="2">OstA-like protein</fullName>
    </submittedName>
</protein>
<evidence type="ECO:0000259" key="1">
    <source>
        <dbReference type="Pfam" id="PF13100"/>
    </source>
</evidence>
<dbReference type="Proteomes" id="UP001228690">
    <property type="component" value="Chromosome"/>
</dbReference>
<dbReference type="RefSeq" id="WP_326927319.1">
    <property type="nucleotide sequence ID" value="NZ_CP123443.1"/>
</dbReference>
<evidence type="ECO:0000313" key="3">
    <source>
        <dbReference type="Proteomes" id="UP001228690"/>
    </source>
</evidence>
<name>A0ABY8MGZ2_9SPIO</name>